<protein>
    <submittedName>
        <fullName evidence="2">Uncharacterized protein</fullName>
    </submittedName>
</protein>
<reference evidence="2" key="2">
    <citation type="submission" date="2021-01" db="EMBL/GenBank/DDBJ databases">
        <authorList>
            <person name="Schikora-Tamarit M.A."/>
        </authorList>
    </citation>
    <scope>NUCLEOTIDE SEQUENCE</scope>
    <source>
        <strain evidence="2">CBS2887</strain>
    </source>
</reference>
<keyword evidence="3" id="KW-1185">Reference proteome</keyword>
<reference evidence="2" key="1">
    <citation type="journal article" date="2021" name="Open Biol.">
        <title>Shared evolutionary footprints suggest mitochondrial oxidative damage underlies multiple complex I losses in fungi.</title>
        <authorList>
            <person name="Schikora-Tamarit M.A."/>
            <person name="Marcet-Houben M."/>
            <person name="Nosek J."/>
            <person name="Gabaldon T."/>
        </authorList>
    </citation>
    <scope>NUCLEOTIDE SEQUENCE</scope>
    <source>
        <strain evidence="2">CBS2887</strain>
    </source>
</reference>
<gene>
    <name evidence="2" type="ORF">WICPIJ_006240</name>
</gene>
<sequence>MEFGLLVAATTTNLPESPTPSIKVSSCATTRDSTSPESSELRDGAKESISSMKIIEGWYLIASLKMSLKAASVSPRYLDTIEGPLIVST</sequence>
<dbReference type="EMBL" id="JAEUBG010003411">
    <property type="protein sequence ID" value="KAH3682781.1"/>
    <property type="molecule type" value="Genomic_DNA"/>
</dbReference>
<dbReference type="PANTHER" id="PTHR37449">
    <property type="match status" value="1"/>
</dbReference>
<feature type="compositionally biased region" description="Polar residues" evidence="1">
    <location>
        <begin position="9"/>
        <end position="38"/>
    </location>
</feature>
<feature type="region of interest" description="Disordered" evidence="1">
    <location>
        <begin position="8"/>
        <end position="44"/>
    </location>
</feature>
<accession>A0A9P8Q2F3</accession>
<dbReference type="AlphaFoldDB" id="A0A9P8Q2F3"/>
<dbReference type="Proteomes" id="UP000774326">
    <property type="component" value="Unassembled WGS sequence"/>
</dbReference>
<comment type="caution">
    <text evidence="2">The sequence shown here is derived from an EMBL/GenBank/DDBJ whole genome shotgun (WGS) entry which is preliminary data.</text>
</comment>
<organism evidence="2 3">
    <name type="scientific">Wickerhamomyces pijperi</name>
    <name type="common">Yeast</name>
    <name type="synonym">Pichia pijperi</name>
    <dbReference type="NCBI Taxonomy" id="599730"/>
    <lineage>
        <taxon>Eukaryota</taxon>
        <taxon>Fungi</taxon>
        <taxon>Dikarya</taxon>
        <taxon>Ascomycota</taxon>
        <taxon>Saccharomycotina</taxon>
        <taxon>Saccharomycetes</taxon>
        <taxon>Phaffomycetales</taxon>
        <taxon>Wickerhamomycetaceae</taxon>
        <taxon>Wickerhamomyces</taxon>
    </lineage>
</organism>
<name>A0A9P8Q2F3_WICPI</name>
<dbReference type="PANTHER" id="PTHR37449:SF1">
    <property type="entry name" value="OS02G0159950 PROTEIN"/>
    <property type="match status" value="1"/>
</dbReference>
<evidence type="ECO:0000256" key="1">
    <source>
        <dbReference type="SAM" id="MobiDB-lite"/>
    </source>
</evidence>
<proteinExistence type="predicted"/>
<evidence type="ECO:0000313" key="2">
    <source>
        <dbReference type="EMBL" id="KAH3682781.1"/>
    </source>
</evidence>
<evidence type="ECO:0000313" key="3">
    <source>
        <dbReference type="Proteomes" id="UP000774326"/>
    </source>
</evidence>